<dbReference type="AlphaFoldDB" id="A0A818HIF3"/>
<keyword evidence="2 3" id="KW-0539">Nucleus</keyword>
<dbReference type="GO" id="GO:0000981">
    <property type="term" value="F:DNA-binding transcription factor activity, RNA polymerase II-specific"/>
    <property type="evidence" value="ECO:0007669"/>
    <property type="project" value="TreeGrafter"/>
</dbReference>
<sequence length="355" mass="40109">MDNDYYISHGSLHEQNRMISETISSSSDYLSYSLPEFHTEKTPKKLNGKLKQQQQQQQQHHRIKTGLSKSKTQITEKEAKDAIMRGLVTETDDIDLTKLSDAIMRGLVTETDDIDLTKLSGISTLSQQGRRFGAAVKPPYSYIALITLAIESSKDGKMTLNEIYKFIQDRYPFYNETTAQRWQNSIRHNLSLNDCFVKVSRTSSENCSPSGNKSKGNYWTLHDKAKNMFGNGTSFLRRSSRFKTRSKVSPTKLLLASSSTNSSSGGEGETSSSFDYDHISTTNIYSQNYHQDYAFASTSSWIPPPHPPPAQQSPSIHDPFNMTPSSVQFPCYADQLSSFYCRQNISNGYYNSNNH</sequence>
<dbReference type="SMART" id="SM00339">
    <property type="entry name" value="FH"/>
    <property type="match status" value="1"/>
</dbReference>
<dbReference type="PROSITE" id="PS00657">
    <property type="entry name" value="FORK_HEAD_1"/>
    <property type="match status" value="1"/>
</dbReference>
<comment type="subcellular location">
    <subcellularLocation>
        <location evidence="3">Nucleus</location>
    </subcellularLocation>
</comment>
<evidence type="ECO:0000313" key="6">
    <source>
        <dbReference type="EMBL" id="CAF3504055.1"/>
    </source>
</evidence>
<keyword evidence="1 3" id="KW-0238">DNA-binding</keyword>
<evidence type="ECO:0000256" key="4">
    <source>
        <dbReference type="SAM" id="MobiDB-lite"/>
    </source>
</evidence>
<dbReference type="InterPro" id="IPR036390">
    <property type="entry name" value="WH_DNA-bd_sf"/>
</dbReference>
<dbReference type="PRINTS" id="PR00053">
    <property type="entry name" value="FORKHEAD"/>
</dbReference>
<dbReference type="InterPro" id="IPR001766">
    <property type="entry name" value="Fork_head_dom"/>
</dbReference>
<dbReference type="SUPFAM" id="SSF46785">
    <property type="entry name" value="Winged helix' DNA-binding domain"/>
    <property type="match status" value="1"/>
</dbReference>
<name>A0A818HIF3_9BILA</name>
<feature type="compositionally biased region" description="Low complexity" evidence="4">
    <location>
        <begin position="257"/>
        <end position="273"/>
    </location>
</feature>
<protein>
    <recommendedName>
        <fullName evidence="5">Fork-head domain-containing protein</fullName>
    </recommendedName>
</protein>
<evidence type="ECO:0000259" key="5">
    <source>
        <dbReference type="PROSITE" id="PS50039"/>
    </source>
</evidence>
<comment type="caution">
    <text evidence="6">The sequence shown here is derived from an EMBL/GenBank/DDBJ whole genome shotgun (WGS) entry which is preliminary data.</text>
</comment>
<feature type="region of interest" description="Disordered" evidence="4">
    <location>
        <begin position="253"/>
        <end position="273"/>
    </location>
</feature>
<evidence type="ECO:0000256" key="3">
    <source>
        <dbReference type="PROSITE-ProRule" id="PRU00089"/>
    </source>
</evidence>
<dbReference type="PROSITE" id="PS50039">
    <property type="entry name" value="FORK_HEAD_3"/>
    <property type="match status" value="1"/>
</dbReference>
<feature type="DNA-binding region" description="Fork-head" evidence="3">
    <location>
        <begin position="137"/>
        <end position="239"/>
    </location>
</feature>
<dbReference type="InterPro" id="IPR018122">
    <property type="entry name" value="TF_fork_head_CS_1"/>
</dbReference>
<feature type="domain" description="Fork-head" evidence="5">
    <location>
        <begin position="137"/>
        <end position="239"/>
    </location>
</feature>
<evidence type="ECO:0000313" key="7">
    <source>
        <dbReference type="Proteomes" id="UP000663881"/>
    </source>
</evidence>
<dbReference type="Pfam" id="PF00250">
    <property type="entry name" value="Forkhead"/>
    <property type="match status" value="1"/>
</dbReference>
<dbReference type="GO" id="GO:0005634">
    <property type="term" value="C:nucleus"/>
    <property type="evidence" value="ECO:0007669"/>
    <property type="project" value="UniProtKB-SubCell"/>
</dbReference>
<accession>A0A818HIF3</accession>
<feature type="compositionally biased region" description="Pro residues" evidence="4">
    <location>
        <begin position="302"/>
        <end position="311"/>
    </location>
</feature>
<proteinExistence type="predicted"/>
<gene>
    <name evidence="6" type="ORF">OKA104_LOCUS1664</name>
</gene>
<dbReference type="InterPro" id="IPR036388">
    <property type="entry name" value="WH-like_DNA-bd_sf"/>
</dbReference>
<dbReference type="InterPro" id="IPR050211">
    <property type="entry name" value="FOX_domain-containing"/>
</dbReference>
<dbReference type="GO" id="GO:0009653">
    <property type="term" value="P:anatomical structure morphogenesis"/>
    <property type="evidence" value="ECO:0007669"/>
    <property type="project" value="TreeGrafter"/>
</dbReference>
<feature type="region of interest" description="Disordered" evidence="4">
    <location>
        <begin position="45"/>
        <end position="71"/>
    </location>
</feature>
<dbReference type="GO" id="GO:0000978">
    <property type="term" value="F:RNA polymerase II cis-regulatory region sequence-specific DNA binding"/>
    <property type="evidence" value="ECO:0007669"/>
    <property type="project" value="TreeGrafter"/>
</dbReference>
<feature type="region of interest" description="Disordered" evidence="4">
    <location>
        <begin position="300"/>
        <end position="319"/>
    </location>
</feature>
<evidence type="ECO:0000256" key="1">
    <source>
        <dbReference type="ARBA" id="ARBA00023125"/>
    </source>
</evidence>
<dbReference type="PANTHER" id="PTHR11829:SF343">
    <property type="entry name" value="FORK-HEAD DOMAIN-CONTAINING PROTEIN"/>
    <property type="match status" value="1"/>
</dbReference>
<organism evidence="6 7">
    <name type="scientific">Adineta steineri</name>
    <dbReference type="NCBI Taxonomy" id="433720"/>
    <lineage>
        <taxon>Eukaryota</taxon>
        <taxon>Metazoa</taxon>
        <taxon>Spiralia</taxon>
        <taxon>Gnathifera</taxon>
        <taxon>Rotifera</taxon>
        <taxon>Eurotatoria</taxon>
        <taxon>Bdelloidea</taxon>
        <taxon>Adinetida</taxon>
        <taxon>Adinetidae</taxon>
        <taxon>Adineta</taxon>
    </lineage>
</organism>
<dbReference type="GO" id="GO:0030154">
    <property type="term" value="P:cell differentiation"/>
    <property type="evidence" value="ECO:0007669"/>
    <property type="project" value="TreeGrafter"/>
</dbReference>
<dbReference type="InterPro" id="IPR030456">
    <property type="entry name" value="TF_fork_head_CS_2"/>
</dbReference>
<reference evidence="6" key="1">
    <citation type="submission" date="2021-02" db="EMBL/GenBank/DDBJ databases">
        <authorList>
            <person name="Nowell W R."/>
        </authorList>
    </citation>
    <scope>NUCLEOTIDE SEQUENCE</scope>
</reference>
<dbReference type="FunFam" id="1.10.10.10:FF:000598">
    <property type="entry name" value="forkhead box protein I1 isoform X2"/>
    <property type="match status" value="1"/>
</dbReference>
<evidence type="ECO:0000256" key="2">
    <source>
        <dbReference type="ARBA" id="ARBA00023242"/>
    </source>
</evidence>
<dbReference type="Gene3D" id="1.10.10.10">
    <property type="entry name" value="Winged helix-like DNA-binding domain superfamily/Winged helix DNA-binding domain"/>
    <property type="match status" value="1"/>
</dbReference>
<dbReference type="PROSITE" id="PS00658">
    <property type="entry name" value="FORK_HEAD_2"/>
    <property type="match status" value="1"/>
</dbReference>
<dbReference type="PANTHER" id="PTHR11829">
    <property type="entry name" value="FORKHEAD BOX PROTEIN"/>
    <property type="match status" value="1"/>
</dbReference>
<dbReference type="Proteomes" id="UP000663881">
    <property type="component" value="Unassembled WGS sequence"/>
</dbReference>
<dbReference type="EMBL" id="CAJOAY010000041">
    <property type="protein sequence ID" value="CAF3504055.1"/>
    <property type="molecule type" value="Genomic_DNA"/>
</dbReference>